<proteinExistence type="predicted"/>
<dbReference type="EMBL" id="JANJYJ010000008">
    <property type="protein sequence ID" value="KAK3194688.1"/>
    <property type="molecule type" value="Genomic_DNA"/>
</dbReference>
<dbReference type="Proteomes" id="UP001281410">
    <property type="component" value="Unassembled WGS sequence"/>
</dbReference>
<comment type="caution">
    <text evidence="2">The sequence shown here is derived from an EMBL/GenBank/DDBJ whole genome shotgun (WGS) entry which is preliminary data.</text>
</comment>
<reference evidence="2" key="1">
    <citation type="journal article" date="2023" name="Plant J.">
        <title>Genome sequences and population genomics provide insights into the demographic history, inbreeding, and mutation load of two 'living fossil' tree species of Dipteronia.</title>
        <authorList>
            <person name="Feng Y."/>
            <person name="Comes H.P."/>
            <person name="Chen J."/>
            <person name="Zhu S."/>
            <person name="Lu R."/>
            <person name="Zhang X."/>
            <person name="Li P."/>
            <person name="Qiu J."/>
            <person name="Olsen K.M."/>
            <person name="Qiu Y."/>
        </authorList>
    </citation>
    <scope>NUCLEOTIDE SEQUENCE</scope>
    <source>
        <strain evidence="2">NBL</strain>
    </source>
</reference>
<keyword evidence="3" id="KW-1185">Reference proteome</keyword>
<evidence type="ECO:0000313" key="3">
    <source>
        <dbReference type="Proteomes" id="UP001281410"/>
    </source>
</evidence>
<protein>
    <submittedName>
        <fullName evidence="2">Uncharacterized protein</fullName>
    </submittedName>
</protein>
<evidence type="ECO:0000313" key="1">
    <source>
        <dbReference type="EMBL" id="KAK3194666.1"/>
    </source>
</evidence>
<dbReference type="EMBL" id="JANJYJ010000008">
    <property type="protein sequence ID" value="KAK3194666.1"/>
    <property type="molecule type" value="Genomic_DNA"/>
</dbReference>
<evidence type="ECO:0000313" key="2">
    <source>
        <dbReference type="EMBL" id="KAK3194688.1"/>
    </source>
</evidence>
<gene>
    <name evidence="1" type="ORF">Dsin_025976</name>
    <name evidence="2" type="ORF">Dsin_025998</name>
</gene>
<name>A0AAE0DXM6_9ROSI</name>
<dbReference type="AlphaFoldDB" id="A0AAE0DXM6"/>
<accession>A0AAE0DXM6</accession>
<sequence>MGTGLGVSTAYSPKKLSSRKSDYYCMGCVIEGVLKELPFCFDADNFWQHQRTSSEQFGGFNCEEAADFGTPQWLKVAKEAAVRCSELS</sequence>
<organism evidence="2 3">
    <name type="scientific">Dipteronia sinensis</name>
    <dbReference type="NCBI Taxonomy" id="43782"/>
    <lineage>
        <taxon>Eukaryota</taxon>
        <taxon>Viridiplantae</taxon>
        <taxon>Streptophyta</taxon>
        <taxon>Embryophyta</taxon>
        <taxon>Tracheophyta</taxon>
        <taxon>Spermatophyta</taxon>
        <taxon>Magnoliopsida</taxon>
        <taxon>eudicotyledons</taxon>
        <taxon>Gunneridae</taxon>
        <taxon>Pentapetalae</taxon>
        <taxon>rosids</taxon>
        <taxon>malvids</taxon>
        <taxon>Sapindales</taxon>
        <taxon>Sapindaceae</taxon>
        <taxon>Hippocastanoideae</taxon>
        <taxon>Acereae</taxon>
        <taxon>Dipteronia</taxon>
    </lineage>
</organism>